<sequence>MSPAAGKPSGRIVAELGRPETPEETATREAERSRTYRAAKTFPNLVWALIFSLIAMLAIVLVVPRSNQPIERNVNVAELAQQSQVITDVPLIAPSVPAEWKANAAEARQGTDGVLEWSAGYIVPGPNGEAAEFVGFSEGIQANPTWTLERTGQRQPTGEIDHAGLHWQEYDYTDLPEKEAGNSRYALSTERDGTTFVVYGSHSPERVKELASAVADALKAPAE</sequence>
<gene>
    <name evidence="3" type="ORF">M3D15_09395</name>
</gene>
<protein>
    <submittedName>
        <fullName evidence="3">DUF4245 domain-containing protein</fullName>
    </submittedName>
</protein>
<dbReference type="EMBL" id="JALXSQ010000051">
    <property type="protein sequence ID" value="MCT2043537.1"/>
    <property type="molecule type" value="Genomic_DNA"/>
</dbReference>
<dbReference type="RefSeq" id="WP_260104658.1">
    <property type="nucleotide sequence ID" value="NZ_JALXSQ010000051.1"/>
</dbReference>
<comment type="caution">
    <text evidence="3">The sequence shown here is derived from an EMBL/GenBank/DDBJ whole genome shotgun (WGS) entry which is preliminary data.</text>
</comment>
<evidence type="ECO:0000313" key="3">
    <source>
        <dbReference type="EMBL" id="MCT2043537.1"/>
    </source>
</evidence>
<keyword evidence="4" id="KW-1185">Reference proteome</keyword>
<accession>A0ABT2HYZ8</accession>
<dbReference type="InterPro" id="IPR025339">
    <property type="entry name" value="DUF4245"/>
</dbReference>
<feature type="region of interest" description="Disordered" evidence="1">
    <location>
        <begin position="1"/>
        <end position="32"/>
    </location>
</feature>
<keyword evidence="2" id="KW-0472">Membrane</keyword>
<keyword evidence="2" id="KW-0812">Transmembrane</keyword>
<evidence type="ECO:0000313" key="4">
    <source>
        <dbReference type="Proteomes" id="UP001525379"/>
    </source>
</evidence>
<feature type="compositionally biased region" description="Basic and acidic residues" evidence="1">
    <location>
        <begin position="17"/>
        <end position="32"/>
    </location>
</feature>
<proteinExistence type="predicted"/>
<evidence type="ECO:0000256" key="1">
    <source>
        <dbReference type="SAM" id="MobiDB-lite"/>
    </source>
</evidence>
<keyword evidence="2" id="KW-1133">Transmembrane helix</keyword>
<dbReference type="Proteomes" id="UP001525379">
    <property type="component" value="Unassembled WGS sequence"/>
</dbReference>
<feature type="transmembrane region" description="Helical" evidence="2">
    <location>
        <begin position="45"/>
        <end position="63"/>
    </location>
</feature>
<name>A0ABT2HYZ8_9MICO</name>
<organism evidence="3 4">
    <name type="scientific">Pseudoclavibacter albus</name>
    <dbReference type="NCBI Taxonomy" id="272241"/>
    <lineage>
        <taxon>Bacteria</taxon>
        <taxon>Bacillati</taxon>
        <taxon>Actinomycetota</taxon>
        <taxon>Actinomycetes</taxon>
        <taxon>Micrococcales</taxon>
        <taxon>Microbacteriaceae</taxon>
        <taxon>Pseudoclavibacter</taxon>
    </lineage>
</organism>
<reference evidence="3 4" key="1">
    <citation type="submission" date="2022-04" db="EMBL/GenBank/DDBJ databases">
        <title>Human microbiome associated bacterial genomes.</title>
        <authorList>
            <person name="Sandstrom S."/>
            <person name="Salamzade R."/>
            <person name="Kalan L.R."/>
        </authorList>
    </citation>
    <scope>NUCLEOTIDE SEQUENCE [LARGE SCALE GENOMIC DNA]</scope>
    <source>
        <strain evidence="4">p3-SID1799</strain>
    </source>
</reference>
<evidence type="ECO:0000256" key="2">
    <source>
        <dbReference type="SAM" id="Phobius"/>
    </source>
</evidence>
<dbReference type="Pfam" id="PF14030">
    <property type="entry name" value="DUF4245"/>
    <property type="match status" value="1"/>
</dbReference>